<dbReference type="RefSeq" id="WP_094435457.1">
    <property type="nucleotide sequence ID" value="NZ_NKDB02000001.1"/>
</dbReference>
<protein>
    <submittedName>
        <fullName evidence="9">IS5 family transposase</fullName>
    </submittedName>
</protein>
<comment type="similarity">
    <text evidence="2">Belongs to the transposase 11 family.</text>
</comment>
<evidence type="ECO:0000313" key="10">
    <source>
        <dbReference type="Proteomes" id="UP000216225"/>
    </source>
</evidence>
<comment type="caution">
    <text evidence="9">The sequence shown here is derived from an EMBL/GenBank/DDBJ whole genome shotgun (WGS) entry which is preliminary data.</text>
</comment>
<dbReference type="GO" id="GO:0006313">
    <property type="term" value="P:DNA transposition"/>
    <property type="evidence" value="ECO:0007669"/>
    <property type="project" value="InterPro"/>
</dbReference>
<proteinExistence type="inferred from homology"/>
<organism evidence="9 10">
    <name type="scientific">Alicycliphilus denitrificans</name>
    <dbReference type="NCBI Taxonomy" id="179636"/>
    <lineage>
        <taxon>Bacteria</taxon>
        <taxon>Pseudomonadati</taxon>
        <taxon>Pseudomonadota</taxon>
        <taxon>Betaproteobacteria</taxon>
        <taxon>Burkholderiales</taxon>
        <taxon>Comamonadaceae</taxon>
        <taxon>Alicycliphilus</taxon>
    </lineage>
</organism>
<dbReference type="InterPro" id="IPR002559">
    <property type="entry name" value="Transposase_11"/>
</dbReference>
<dbReference type="Pfam" id="PF05598">
    <property type="entry name" value="DUF772"/>
    <property type="match status" value="1"/>
</dbReference>
<gene>
    <name evidence="9" type="ORF">CE154_004300</name>
</gene>
<dbReference type="InterPro" id="IPR008490">
    <property type="entry name" value="Transposase_InsH_N"/>
</dbReference>
<dbReference type="Proteomes" id="UP000216225">
    <property type="component" value="Unassembled WGS sequence"/>
</dbReference>
<evidence type="ECO:0000259" key="8">
    <source>
        <dbReference type="Pfam" id="PF05598"/>
    </source>
</evidence>
<evidence type="ECO:0000256" key="1">
    <source>
        <dbReference type="ARBA" id="ARBA00003544"/>
    </source>
</evidence>
<comment type="function">
    <text evidence="1">Involved in the transposition of the insertion sequence IS5.</text>
</comment>
<evidence type="ECO:0000256" key="5">
    <source>
        <dbReference type="ARBA" id="ARBA00023172"/>
    </source>
</evidence>
<dbReference type="GO" id="GO:0003677">
    <property type="term" value="F:DNA binding"/>
    <property type="evidence" value="ECO:0007669"/>
    <property type="project" value="UniProtKB-KW"/>
</dbReference>
<keyword evidence="4" id="KW-0238">DNA-binding</keyword>
<dbReference type="NCBIfam" id="NF033581">
    <property type="entry name" value="transpos_IS5_4"/>
    <property type="match status" value="1"/>
</dbReference>
<evidence type="ECO:0000256" key="4">
    <source>
        <dbReference type="ARBA" id="ARBA00023125"/>
    </source>
</evidence>
<dbReference type="AlphaFoldDB" id="A0A3R7II60"/>
<reference evidence="9 10" key="1">
    <citation type="submission" date="2018-09" db="EMBL/GenBank/DDBJ databases">
        <title>Genome comparison of Alicycliphilus sp. BQ1, a polyurethanolytic bacterium, with its closest phylogenetic relatives Alicycliphilus denitrificans BC and K601, unable to attack polyurethane.</title>
        <authorList>
            <person name="Loza-Tavera H."/>
            <person name="Lozano L."/>
            <person name="Cevallos M."/>
            <person name="Maya-Lucas O."/>
            <person name="Garcia-Mena J."/>
            <person name="Hernandez J."/>
        </authorList>
    </citation>
    <scope>NUCLEOTIDE SEQUENCE [LARGE SCALE GENOMIC DNA]</scope>
    <source>
        <strain evidence="9 10">BQ1</strain>
    </source>
</reference>
<dbReference type="InterPro" id="IPR047959">
    <property type="entry name" value="Transpos_IS5"/>
</dbReference>
<feature type="domain" description="Transposase InsH N-terminal" evidence="8">
    <location>
        <begin position="16"/>
        <end position="114"/>
    </location>
</feature>
<name>A0A3R7II60_9BURK</name>
<feature type="domain" description="Transposase IS4-like" evidence="7">
    <location>
        <begin position="204"/>
        <end position="353"/>
    </location>
</feature>
<dbReference type="Pfam" id="PF01609">
    <property type="entry name" value="DDE_Tnp_1"/>
    <property type="match status" value="1"/>
</dbReference>
<feature type="region of interest" description="Disordered" evidence="6">
    <location>
        <begin position="160"/>
        <end position="198"/>
    </location>
</feature>
<dbReference type="PANTHER" id="PTHR35604">
    <property type="entry name" value="TRANSPOSASE INSH FOR INSERTION SEQUENCE ELEMENT IS5A-RELATED"/>
    <property type="match status" value="1"/>
</dbReference>
<evidence type="ECO:0000256" key="3">
    <source>
        <dbReference type="ARBA" id="ARBA00022578"/>
    </source>
</evidence>
<keyword evidence="3" id="KW-0815">Transposition</keyword>
<dbReference type="EMBL" id="NKDB02000001">
    <property type="protein sequence ID" value="RKJ98970.1"/>
    <property type="molecule type" value="Genomic_DNA"/>
</dbReference>
<keyword evidence="5" id="KW-0233">DNA recombination</keyword>
<evidence type="ECO:0000259" key="7">
    <source>
        <dbReference type="Pfam" id="PF01609"/>
    </source>
</evidence>
<accession>A0A3R7II60</accession>
<evidence type="ECO:0000256" key="6">
    <source>
        <dbReference type="SAM" id="MobiDB-lite"/>
    </source>
</evidence>
<evidence type="ECO:0000256" key="2">
    <source>
        <dbReference type="ARBA" id="ARBA00010075"/>
    </source>
</evidence>
<evidence type="ECO:0000313" key="9">
    <source>
        <dbReference type="EMBL" id="RKJ98970.1"/>
    </source>
</evidence>
<feature type="compositionally biased region" description="Polar residues" evidence="6">
    <location>
        <begin position="188"/>
        <end position="197"/>
    </location>
</feature>
<sequence>MRGSDAMQESQFTVAKLEDFVPADHPLRPIRSLVNEALARLNGLFNTIYADTGRASIAPEKLLRAMLIQVFFSVRSERQLVEQIRYNLLYRWFIGLAIDDEVWEHSSFSKNRDRLLEHRVVESFFTEVMTLADKRKLLSKDHFSVDGTLIQAWASHKSFTPKSGSDDDDSGAGPGCNAPADWHGKPRSNATHASTTDPDCRLFRKSQNAAAILAYQGHVLMEHRSGLVVGAVVTHADGYGERAAALAMLDTLPGKHPRTIAADKAYDTRDFVQACRQRHVTPHVASHSTRWGGSAIDGRTTRHWGYAVSQSIRKRIEEHFGWGKTVGRIRQTLYRGIERVDQQFKLTMTASNIVRMARMFGAMGQLASR</sequence>
<dbReference type="PANTHER" id="PTHR35604:SF2">
    <property type="entry name" value="TRANSPOSASE INSH FOR INSERTION SEQUENCE ELEMENT IS5A-RELATED"/>
    <property type="match status" value="1"/>
</dbReference>
<dbReference type="GO" id="GO:0004803">
    <property type="term" value="F:transposase activity"/>
    <property type="evidence" value="ECO:0007669"/>
    <property type="project" value="InterPro"/>
</dbReference>